<dbReference type="GO" id="GO:0006882">
    <property type="term" value="P:intracellular zinc ion homeostasis"/>
    <property type="evidence" value="ECO:0007669"/>
    <property type="project" value="InterPro"/>
</dbReference>
<comment type="subcellular location">
    <subcellularLocation>
        <location evidence="3">Cytoplasmic vesicle</location>
        <location evidence="3">COPII-coated vesicle membrane</location>
        <topology evidence="3">Multi-pass membrane protein</topology>
    </subcellularLocation>
    <subcellularLocation>
        <location evidence="4">Cytoplasmic vesicle</location>
        <location evidence="4">Secretory vesicle membrane</location>
        <topology evidence="4">Multi-pass membrane protein</topology>
    </subcellularLocation>
    <subcellularLocation>
        <location evidence="2">Golgi apparatus</location>
        <location evidence="2">Golgi stack membrane</location>
        <topology evidence="2">Multi-pass membrane protein</topology>
    </subcellularLocation>
    <subcellularLocation>
        <location evidence="1">Golgi apparatus</location>
        <location evidence="1">trans-Golgi network membrane</location>
        <topology evidence="1">Multi-pass membrane protein</topology>
    </subcellularLocation>
</comment>
<feature type="transmembrane region" description="Helical" evidence="22">
    <location>
        <begin position="21"/>
        <end position="42"/>
    </location>
</feature>
<evidence type="ECO:0000256" key="2">
    <source>
        <dbReference type="ARBA" id="ARBA00004205"/>
    </source>
</evidence>
<keyword evidence="6" id="KW-0813">Transport</keyword>
<evidence type="ECO:0000256" key="11">
    <source>
        <dbReference type="ARBA" id="ARBA00022906"/>
    </source>
</evidence>
<evidence type="ECO:0000313" key="25">
    <source>
        <dbReference type="Proteomes" id="UP001497497"/>
    </source>
</evidence>
<evidence type="ECO:0000256" key="15">
    <source>
        <dbReference type="ARBA" id="ARBA00023136"/>
    </source>
</evidence>
<feature type="transmembrane region" description="Helical" evidence="22">
    <location>
        <begin position="482"/>
        <end position="501"/>
    </location>
</feature>
<evidence type="ECO:0000256" key="10">
    <source>
        <dbReference type="ARBA" id="ARBA00022833"/>
    </source>
</evidence>
<feature type="transmembrane region" description="Helical" evidence="22">
    <location>
        <begin position="513"/>
        <end position="532"/>
    </location>
</feature>
<dbReference type="Pfam" id="PF01545">
    <property type="entry name" value="Cation_efflux"/>
    <property type="match status" value="1"/>
</dbReference>
<feature type="transmembrane region" description="Helical" evidence="22">
    <location>
        <begin position="610"/>
        <end position="631"/>
    </location>
</feature>
<organism evidence="24 25">
    <name type="scientific">Lymnaea stagnalis</name>
    <name type="common">Great pond snail</name>
    <name type="synonym">Helix stagnalis</name>
    <dbReference type="NCBI Taxonomy" id="6523"/>
    <lineage>
        <taxon>Eukaryota</taxon>
        <taxon>Metazoa</taxon>
        <taxon>Spiralia</taxon>
        <taxon>Lophotrochozoa</taxon>
        <taxon>Mollusca</taxon>
        <taxon>Gastropoda</taxon>
        <taxon>Heterobranchia</taxon>
        <taxon>Euthyneura</taxon>
        <taxon>Panpulmonata</taxon>
        <taxon>Hygrophila</taxon>
        <taxon>Lymnaeoidea</taxon>
        <taxon>Lymnaeidae</taxon>
        <taxon>Lymnaea</taxon>
    </lineage>
</organism>
<evidence type="ECO:0000256" key="12">
    <source>
        <dbReference type="ARBA" id="ARBA00022989"/>
    </source>
</evidence>
<keyword evidence="13" id="KW-0333">Golgi apparatus</keyword>
<feature type="transmembrane region" description="Helical" evidence="22">
    <location>
        <begin position="48"/>
        <end position="69"/>
    </location>
</feature>
<feature type="transmembrane region" description="Helical" evidence="22">
    <location>
        <begin position="637"/>
        <end position="659"/>
    </location>
</feature>
<evidence type="ECO:0000259" key="23">
    <source>
        <dbReference type="Pfam" id="PF01545"/>
    </source>
</evidence>
<feature type="transmembrane region" description="Helical" evidence="22">
    <location>
        <begin position="90"/>
        <end position="107"/>
    </location>
</feature>
<evidence type="ECO:0000256" key="5">
    <source>
        <dbReference type="ARBA" id="ARBA00008873"/>
    </source>
</evidence>
<keyword evidence="14" id="KW-0406">Ion transport</keyword>
<evidence type="ECO:0000256" key="21">
    <source>
        <dbReference type="SAM" id="MobiDB-lite"/>
    </source>
</evidence>
<evidence type="ECO:0000256" key="19">
    <source>
        <dbReference type="ARBA" id="ARBA00042217"/>
    </source>
</evidence>
<comment type="subunit">
    <text evidence="16">Heterodimer with SLC30A6/ZNT6; form a functional zinc ion transmembrane transporter.</text>
</comment>
<feature type="transmembrane region" description="Helical" evidence="22">
    <location>
        <begin position="199"/>
        <end position="216"/>
    </location>
</feature>
<keyword evidence="15 22" id="KW-0472">Membrane</keyword>
<keyword evidence="7" id="KW-0050">Antiport</keyword>
<keyword evidence="8 22" id="KW-0812">Transmembrane</keyword>
<gene>
    <name evidence="24" type="ORF">GSLYS_00006500001</name>
</gene>
<evidence type="ECO:0000256" key="14">
    <source>
        <dbReference type="ARBA" id="ARBA00023065"/>
    </source>
</evidence>
<proteinExistence type="inferred from homology"/>
<name>A0AAV2HGJ4_LYMST</name>
<keyword evidence="11" id="KW-0864">Zinc transport</keyword>
<keyword evidence="25" id="KW-1185">Reference proteome</keyword>
<dbReference type="InterPro" id="IPR027469">
    <property type="entry name" value="Cation_efflux_TMD_sf"/>
</dbReference>
<evidence type="ECO:0000256" key="16">
    <source>
        <dbReference type="ARBA" id="ARBA00038531"/>
    </source>
</evidence>
<feature type="transmembrane region" description="Helical" evidence="22">
    <location>
        <begin position="338"/>
        <end position="359"/>
    </location>
</feature>
<feature type="domain" description="Cation efflux protein transmembrane" evidence="23">
    <location>
        <begin position="411"/>
        <end position="667"/>
    </location>
</feature>
<accession>A0AAV2HGJ4</accession>
<evidence type="ECO:0000256" key="9">
    <source>
        <dbReference type="ARBA" id="ARBA00022723"/>
    </source>
</evidence>
<feature type="transmembrane region" description="Helical" evidence="22">
    <location>
        <begin position="443"/>
        <end position="461"/>
    </location>
</feature>
<evidence type="ECO:0000256" key="13">
    <source>
        <dbReference type="ARBA" id="ARBA00023034"/>
    </source>
</evidence>
<reference evidence="24 25" key="1">
    <citation type="submission" date="2024-04" db="EMBL/GenBank/DDBJ databases">
        <authorList>
            <consortium name="Genoscope - CEA"/>
            <person name="William W."/>
        </authorList>
    </citation>
    <scope>NUCLEOTIDE SEQUENCE [LARGE SCALE GENOMIC DNA]</scope>
</reference>
<protein>
    <recommendedName>
        <fullName evidence="17">Proton-coupled zinc antiporter SLC30A5</fullName>
    </recommendedName>
    <alternativeName>
        <fullName evidence="19">Solute carrier family 30 member 5</fullName>
    </alternativeName>
    <alternativeName>
        <fullName evidence="18">Zinc transporter 5</fullName>
    </alternativeName>
</protein>
<dbReference type="NCBIfam" id="TIGR01297">
    <property type="entry name" value="CDF"/>
    <property type="match status" value="1"/>
</dbReference>
<dbReference type="EMBL" id="CAXITT010000116">
    <property type="protein sequence ID" value="CAL1532421.1"/>
    <property type="molecule type" value="Genomic_DNA"/>
</dbReference>
<dbReference type="InterPro" id="IPR045316">
    <property type="entry name" value="Msc2-like"/>
</dbReference>
<comment type="caution">
    <text evidence="24">The sequence shown here is derived from an EMBL/GenBank/DDBJ whole genome shotgun (WGS) entry which is preliminary data.</text>
</comment>
<dbReference type="Gene3D" id="1.20.1510.10">
    <property type="entry name" value="Cation efflux protein transmembrane domain"/>
    <property type="match status" value="1"/>
</dbReference>
<evidence type="ECO:0000256" key="1">
    <source>
        <dbReference type="ARBA" id="ARBA00004166"/>
    </source>
</evidence>
<dbReference type="PANTHER" id="PTHR45755:SF1">
    <property type="entry name" value="PROTON-COUPLED ZINC ANTIPORTER SLC30A5"/>
    <property type="match status" value="1"/>
</dbReference>
<feature type="region of interest" description="Disordered" evidence="21">
    <location>
        <begin position="541"/>
        <end position="602"/>
    </location>
</feature>
<dbReference type="GO" id="GO:0032580">
    <property type="term" value="C:Golgi cisterna membrane"/>
    <property type="evidence" value="ECO:0007669"/>
    <property type="project" value="UniProtKB-SubCell"/>
</dbReference>
<feature type="transmembrane region" description="Helical" evidence="22">
    <location>
        <begin position="411"/>
        <end position="431"/>
    </location>
</feature>
<dbReference type="SUPFAM" id="SSF161111">
    <property type="entry name" value="Cation efflux protein transmembrane domain-like"/>
    <property type="match status" value="1"/>
</dbReference>
<evidence type="ECO:0000256" key="3">
    <source>
        <dbReference type="ARBA" id="ARBA00004557"/>
    </source>
</evidence>
<comment type="catalytic activity">
    <reaction evidence="20">
        <text>Zn(2+)(in) + 2 H(+)(out) = Zn(2+)(out) + 2 H(+)(in)</text>
        <dbReference type="Rhea" id="RHEA:72627"/>
        <dbReference type="ChEBI" id="CHEBI:15378"/>
        <dbReference type="ChEBI" id="CHEBI:29105"/>
    </reaction>
</comment>
<dbReference type="GO" id="GO:0046872">
    <property type="term" value="F:metal ion binding"/>
    <property type="evidence" value="ECO:0007669"/>
    <property type="project" value="UniProtKB-KW"/>
</dbReference>
<dbReference type="Proteomes" id="UP001497497">
    <property type="component" value="Unassembled WGS sequence"/>
</dbReference>
<feature type="compositionally biased region" description="Basic residues" evidence="21">
    <location>
        <begin position="562"/>
        <end position="582"/>
    </location>
</feature>
<dbReference type="GO" id="GO:0012507">
    <property type="term" value="C:ER to Golgi transport vesicle membrane"/>
    <property type="evidence" value="ECO:0007669"/>
    <property type="project" value="UniProtKB-SubCell"/>
</dbReference>
<dbReference type="GO" id="GO:0005385">
    <property type="term" value="F:zinc ion transmembrane transporter activity"/>
    <property type="evidence" value="ECO:0007669"/>
    <property type="project" value="InterPro"/>
</dbReference>
<evidence type="ECO:0000256" key="8">
    <source>
        <dbReference type="ARBA" id="ARBA00022692"/>
    </source>
</evidence>
<dbReference type="GO" id="GO:0015297">
    <property type="term" value="F:antiporter activity"/>
    <property type="evidence" value="ECO:0007669"/>
    <property type="project" value="UniProtKB-KW"/>
</dbReference>
<feature type="transmembrane region" description="Helical" evidence="22">
    <location>
        <begin position="236"/>
        <end position="256"/>
    </location>
</feature>
<keyword evidence="12 22" id="KW-1133">Transmembrane helix</keyword>
<evidence type="ECO:0000256" key="18">
    <source>
        <dbReference type="ARBA" id="ARBA00042038"/>
    </source>
</evidence>
<dbReference type="InterPro" id="IPR002524">
    <property type="entry name" value="Cation_efflux"/>
</dbReference>
<dbReference type="PANTHER" id="PTHR45755">
    <property type="match status" value="1"/>
</dbReference>
<evidence type="ECO:0000256" key="7">
    <source>
        <dbReference type="ARBA" id="ARBA00022449"/>
    </source>
</evidence>
<dbReference type="AlphaFoldDB" id="A0AAV2HGJ4"/>
<dbReference type="GO" id="GO:1904257">
    <property type="term" value="P:zinc ion import into Golgi lumen"/>
    <property type="evidence" value="ECO:0007669"/>
    <property type="project" value="TreeGrafter"/>
</dbReference>
<evidence type="ECO:0000256" key="6">
    <source>
        <dbReference type="ARBA" id="ARBA00022448"/>
    </source>
</evidence>
<comment type="similarity">
    <text evidence="5">Belongs to the cation diffusion facilitator (CDF) transporter (TC 2.A.4) family. SLC30A subfamily.</text>
</comment>
<evidence type="ECO:0000256" key="22">
    <source>
        <dbReference type="SAM" id="Phobius"/>
    </source>
</evidence>
<evidence type="ECO:0000256" key="17">
    <source>
        <dbReference type="ARBA" id="ARBA00040846"/>
    </source>
</evidence>
<keyword evidence="9" id="KW-0479">Metal-binding</keyword>
<evidence type="ECO:0000256" key="20">
    <source>
        <dbReference type="ARBA" id="ARBA00048349"/>
    </source>
</evidence>
<evidence type="ECO:0000313" key="24">
    <source>
        <dbReference type="EMBL" id="CAL1532421.1"/>
    </source>
</evidence>
<feature type="transmembrane region" description="Helical" evidence="22">
    <location>
        <begin position="295"/>
        <end position="318"/>
    </location>
</feature>
<keyword evidence="10" id="KW-0862">Zinc</keyword>
<sequence>MVQRFTGDILPSRNFNSSSGLTIYIVLLIISKVLKAVGLFIAYDILKLIPIVVFLFLFKAGTALPLVFLQKPFSSGPPLSKHQWFRVWRHALIGTVISFLWIFGLTLCGPLRTIILFEHNELVVIAGASALFTSNGGGGGPSKARGAIFFIVAVISLLVFDHDEKLSHMGDHDNNENIHHNILTHVFKHGIDFLGWSDHKGGVVLLFLTLCLHSGYTSASKKLSVEVGGAKRLHSLSTLVSTGFLWPWACFIYFTTEIEIQSWLYLVFPLLLVILFVGVFDFYFESLAASHLQPIKVVILAPAAMFSAAIILSLTWTHPYVTRVTTLHKLEDIITEDHVLSGGVVFSVLAFLLATRMVMARGRAAKGSFIGYNPAGLPLYSIALQKTSHSIISVLKSGLRQILEDGDSRKIFYFLCINLCFTFVELLYGVWTNSLGLISDGFHMLFDCSALVMGLYASIMVRWKATRVFSYGFDRVEVLSGFVNGLFLVIIALFVFAEAFARMFEPPEVITERLLIVSVLGLLVNLIGIVAFQSSLSHGHSHGGLSHGHGQSPSGGGDKSVGHGHSHSVGHGHSHSGGHGHSHGSVSQECSQPPSVSHGHSHHNTNMEGVFLHVLADTMGSVGVIVSTLLIENFGWNIADPICSLFIATMIFLSVIPLLKETAVILILRSPAEFEDSISNALHKITTIEGVLSYREPHFWSHTANKVLGMIHVQVWPQAQEQRIIAQVTSVFKDAGVTSINVQVEKQSYFFHLSGLGASTVNITQFSQPPPHKLSDPLSIKAV</sequence>
<feature type="transmembrane region" description="Helical" evidence="22">
    <location>
        <begin position="144"/>
        <end position="160"/>
    </location>
</feature>
<evidence type="ECO:0000256" key="4">
    <source>
        <dbReference type="ARBA" id="ARBA00004638"/>
    </source>
</evidence>
<dbReference type="InterPro" id="IPR058533">
    <property type="entry name" value="Cation_efflux_TM"/>
</dbReference>
<feature type="transmembrane region" description="Helical" evidence="22">
    <location>
        <begin position="262"/>
        <end position="283"/>
    </location>
</feature>